<feature type="transmembrane region" description="Helical" evidence="3">
    <location>
        <begin position="315"/>
        <end position="333"/>
    </location>
</feature>
<dbReference type="InterPro" id="IPR004995">
    <property type="entry name" value="Spore_Ger"/>
</dbReference>
<dbReference type="PANTHER" id="PTHR22550">
    <property type="entry name" value="SPORE GERMINATION PROTEIN"/>
    <property type="match status" value="1"/>
</dbReference>
<evidence type="ECO:0000256" key="2">
    <source>
        <dbReference type="ARBA" id="ARBA00023136"/>
    </source>
</evidence>
<dbReference type="Proteomes" id="UP000460287">
    <property type="component" value="Unassembled WGS sequence"/>
</dbReference>
<keyword evidence="3" id="KW-1133">Transmembrane helix</keyword>
<keyword evidence="2 3" id="KW-0472">Membrane</keyword>
<comment type="similarity">
    <text evidence="1">Belongs to the GerABKA family.</text>
</comment>
<gene>
    <name evidence="4" type="ORF">FYJ33_07275</name>
</gene>
<dbReference type="AlphaFoldDB" id="A0A7X2T124"/>
<reference evidence="4 5" key="1">
    <citation type="submission" date="2019-08" db="EMBL/GenBank/DDBJ databases">
        <title>In-depth cultivation of the pig gut microbiome towards novel bacterial diversity and tailored functional studies.</title>
        <authorList>
            <person name="Wylensek D."/>
            <person name="Hitch T.C.A."/>
            <person name="Clavel T."/>
        </authorList>
    </citation>
    <scope>NUCLEOTIDE SEQUENCE [LARGE SCALE GENOMIC DNA]</scope>
    <source>
        <strain evidence="4 5">WCA-383-APC-5B</strain>
    </source>
</reference>
<keyword evidence="3" id="KW-0812">Transmembrane</keyword>
<dbReference type="GO" id="GO:0016020">
    <property type="term" value="C:membrane"/>
    <property type="evidence" value="ECO:0007669"/>
    <property type="project" value="InterPro"/>
</dbReference>
<accession>A0A7X2T124</accession>
<dbReference type="RefSeq" id="WP_154531094.1">
    <property type="nucleotide sequence ID" value="NZ_JAQXTV010000137.1"/>
</dbReference>
<evidence type="ECO:0000256" key="3">
    <source>
        <dbReference type="SAM" id="Phobius"/>
    </source>
</evidence>
<comment type="caution">
    <text evidence="4">The sequence shown here is derived from an EMBL/GenBank/DDBJ whole genome shotgun (WGS) entry which is preliminary data.</text>
</comment>
<evidence type="ECO:0000313" key="4">
    <source>
        <dbReference type="EMBL" id="MSR91216.1"/>
    </source>
</evidence>
<feature type="transmembrane region" description="Helical" evidence="3">
    <location>
        <begin position="273"/>
        <end position="295"/>
    </location>
</feature>
<dbReference type="Pfam" id="PF03323">
    <property type="entry name" value="GerA"/>
    <property type="match status" value="1"/>
</dbReference>
<feature type="transmembrane region" description="Helical" evidence="3">
    <location>
        <begin position="363"/>
        <end position="384"/>
    </location>
</feature>
<protein>
    <submittedName>
        <fullName evidence="4">Spore germination protein</fullName>
    </submittedName>
</protein>
<dbReference type="PIRSF" id="PIRSF005690">
    <property type="entry name" value="GerBA"/>
    <property type="match status" value="1"/>
</dbReference>
<sequence>MENNLKTIKEELKDCFDVKYRDVATKIGKATVVFTDELCSTSIMSEYIIEPLSSTREDIRTPEDIIEKALTINNVGYSKDINDSIYHVLSGDVVIFIENVEEVIFCEAKGFVKRGVGTPDTESVLKGPREGFTETFVDNLALLRRKAKNANFKIEVAKVGSKSQTSVCMCYIKDTAPESLVSEIRTKLNNMDYRFILDSNYIETKIRNNNSLFDTVGYTEKPDEVIAKLMEGRIAIVVDGTPSVITVPYFFLENFQAPDDYYLNRRFANFSRILRWAAFFLAIFLPGLYVATVTYHFSIVPSLFVFRLAVSRAGVPFPTFIEVIVVMLFFQLIKEAGLRLPKPIGTAMSIVSALILGDTAVKAGIASTITIFIIAISTLCYFIIPKIYGAISIWSMFIVICATVLGFPGFFLAQAAFIAHIASLETVGYSYLYPIGTMEKYKFKDVVLRGRLDRISQIIIDAKGKVKDEKK</sequence>
<proteinExistence type="inferred from homology"/>
<dbReference type="EMBL" id="VULX01000008">
    <property type="protein sequence ID" value="MSR91216.1"/>
    <property type="molecule type" value="Genomic_DNA"/>
</dbReference>
<organism evidence="4 5">
    <name type="scientific">Inconstantimicrobium porci</name>
    <dbReference type="NCBI Taxonomy" id="2652291"/>
    <lineage>
        <taxon>Bacteria</taxon>
        <taxon>Bacillati</taxon>
        <taxon>Bacillota</taxon>
        <taxon>Clostridia</taxon>
        <taxon>Eubacteriales</taxon>
        <taxon>Clostridiaceae</taxon>
        <taxon>Inconstantimicrobium</taxon>
    </lineage>
</organism>
<feature type="transmembrane region" description="Helical" evidence="3">
    <location>
        <begin position="391"/>
        <end position="411"/>
    </location>
</feature>
<dbReference type="PANTHER" id="PTHR22550:SF5">
    <property type="entry name" value="LEUCINE ZIPPER PROTEIN 4"/>
    <property type="match status" value="1"/>
</dbReference>
<keyword evidence="5" id="KW-1185">Reference proteome</keyword>
<dbReference type="InterPro" id="IPR050768">
    <property type="entry name" value="UPF0353/GerABKA_families"/>
</dbReference>
<evidence type="ECO:0000256" key="1">
    <source>
        <dbReference type="ARBA" id="ARBA00005278"/>
    </source>
</evidence>
<dbReference type="GO" id="GO:0009847">
    <property type="term" value="P:spore germination"/>
    <property type="evidence" value="ECO:0007669"/>
    <property type="project" value="InterPro"/>
</dbReference>
<name>A0A7X2T124_9CLOT</name>
<evidence type="ECO:0000313" key="5">
    <source>
        <dbReference type="Proteomes" id="UP000460287"/>
    </source>
</evidence>